<dbReference type="GO" id="GO:0006281">
    <property type="term" value="P:DNA repair"/>
    <property type="evidence" value="ECO:0007669"/>
    <property type="project" value="InterPro"/>
</dbReference>
<dbReference type="Pfam" id="PF05866">
    <property type="entry name" value="RusA"/>
    <property type="match status" value="1"/>
</dbReference>
<name>A0A2R6XXZ3_9BACL</name>
<organism evidence="1 2">
    <name type="scientific">Candidatus Carbonibacillus altaicus</name>
    <dbReference type="NCBI Taxonomy" id="2163959"/>
    <lineage>
        <taxon>Bacteria</taxon>
        <taxon>Bacillati</taxon>
        <taxon>Bacillota</taxon>
        <taxon>Bacilli</taxon>
        <taxon>Bacillales</taxon>
        <taxon>Candidatus Carbonibacillus</taxon>
    </lineage>
</organism>
<dbReference type="GO" id="GO:0006310">
    <property type="term" value="P:DNA recombination"/>
    <property type="evidence" value="ECO:0007669"/>
    <property type="project" value="InterPro"/>
</dbReference>
<protein>
    <submittedName>
        <fullName evidence="1">Phage Holliday junction resolvase</fullName>
    </submittedName>
</protein>
<comment type="caution">
    <text evidence="1">The sequence shown here is derived from an EMBL/GenBank/DDBJ whole genome shotgun (WGS) entry which is preliminary data.</text>
</comment>
<dbReference type="SUPFAM" id="SSF103084">
    <property type="entry name" value="Holliday junction resolvase RusA"/>
    <property type="match status" value="1"/>
</dbReference>
<sequence>MKALANAISFFVEGTPVPKERPRIIQKKSGSSFAYTPKRTKEWEEIIAWAGLQKIKKPLEGPLRVELLFLLPKPKKTKNAYPIFKSDVDNLSKSTIDALNGIAFLDDGQIIELYVRKQYGDRVGVEIHIEPI</sequence>
<evidence type="ECO:0000313" key="2">
    <source>
        <dbReference type="Proteomes" id="UP000244338"/>
    </source>
</evidence>
<accession>A0A2R6XXZ3</accession>
<dbReference type="InterPro" id="IPR008822">
    <property type="entry name" value="Endonuclease_RusA-like"/>
</dbReference>
<dbReference type="GO" id="GO:0000287">
    <property type="term" value="F:magnesium ion binding"/>
    <property type="evidence" value="ECO:0007669"/>
    <property type="project" value="InterPro"/>
</dbReference>
<dbReference type="EMBL" id="PEBX01000148">
    <property type="protein sequence ID" value="PTQ55283.1"/>
    <property type="molecule type" value="Genomic_DNA"/>
</dbReference>
<proteinExistence type="predicted"/>
<reference evidence="2" key="1">
    <citation type="journal article" date="2018" name="Sci. Rep.">
        <title>Lignite coal burning seam in the remote Altai Mountains harbors a hydrogen-driven thermophilic microbial community.</title>
        <authorList>
            <person name="Kadnikov V.V."/>
            <person name="Mardanov A.V."/>
            <person name="Ivasenko D.A."/>
            <person name="Antsiferov D.V."/>
            <person name="Beletsky A.V."/>
            <person name="Karnachuk O.V."/>
            <person name="Ravin N.V."/>
        </authorList>
    </citation>
    <scope>NUCLEOTIDE SEQUENCE [LARGE SCALE GENOMIC DNA]</scope>
</reference>
<dbReference type="Gene3D" id="3.30.1330.70">
    <property type="entry name" value="Holliday junction resolvase RusA"/>
    <property type="match status" value="1"/>
</dbReference>
<evidence type="ECO:0000313" key="1">
    <source>
        <dbReference type="EMBL" id="PTQ55283.1"/>
    </source>
</evidence>
<dbReference type="InterPro" id="IPR036614">
    <property type="entry name" value="RusA-like_sf"/>
</dbReference>
<dbReference type="AlphaFoldDB" id="A0A2R6XXZ3"/>
<gene>
    <name evidence="1" type="ORF">BSOLF_2588</name>
</gene>
<dbReference type="Proteomes" id="UP000244338">
    <property type="component" value="Unassembled WGS sequence"/>
</dbReference>